<dbReference type="EMBL" id="AP023037">
    <property type="protein sequence ID" value="BCD46770.1"/>
    <property type="molecule type" value="Genomic_DNA"/>
</dbReference>
<accession>A0ABM7L261</accession>
<evidence type="ECO:0000313" key="2">
    <source>
        <dbReference type="EMBL" id="BCD46770.1"/>
    </source>
</evidence>
<organism evidence="2 3">
    <name type="scientific">Helicobacter suis</name>
    <dbReference type="NCBI Taxonomy" id="104628"/>
    <lineage>
        <taxon>Bacteria</taxon>
        <taxon>Pseudomonadati</taxon>
        <taxon>Campylobacterota</taxon>
        <taxon>Epsilonproteobacteria</taxon>
        <taxon>Campylobacterales</taxon>
        <taxon>Helicobacteraceae</taxon>
        <taxon>Helicobacter</taxon>
    </lineage>
</organism>
<evidence type="ECO:0000256" key="1">
    <source>
        <dbReference type="SAM" id="MobiDB-lite"/>
    </source>
</evidence>
<keyword evidence="2" id="KW-0614">Plasmid</keyword>
<proteinExistence type="predicted"/>
<name>A0ABM7L261_9HELI</name>
<feature type="compositionally biased region" description="Polar residues" evidence="1">
    <location>
        <begin position="204"/>
        <end position="222"/>
    </location>
</feature>
<keyword evidence="3" id="KW-1185">Reference proteome</keyword>
<geneLocation type="plasmid" evidence="2 3">
    <name>pNHP190020_1</name>
</geneLocation>
<protein>
    <submittedName>
        <fullName evidence="2">Periplasmic competence protein-like protein</fullName>
    </submittedName>
</protein>
<gene>
    <name evidence="2" type="ORF">NHP190020_18090</name>
</gene>
<dbReference type="Proteomes" id="UP000509742">
    <property type="component" value="Plasmid pNHP190020_1"/>
</dbReference>
<reference evidence="2 3" key="1">
    <citation type="submission" date="2020-04" db="EMBL/GenBank/DDBJ databases">
        <title>Genomic analysis of gastric non-Helicobacter pylori Helicobacters isolated in Japan.</title>
        <authorList>
            <person name="Suzuki M."/>
            <person name="Rimbara E."/>
        </authorList>
    </citation>
    <scope>NUCLEOTIDE SEQUENCE [LARGE SCALE GENOMIC DNA]</scope>
    <source>
        <strain evidence="2 3">NHP19-0020</strain>
        <plasmid evidence="2 3">pNHP190020_1</plasmid>
    </source>
</reference>
<evidence type="ECO:0000313" key="3">
    <source>
        <dbReference type="Proteomes" id="UP000509742"/>
    </source>
</evidence>
<feature type="region of interest" description="Disordered" evidence="1">
    <location>
        <begin position="118"/>
        <end position="222"/>
    </location>
</feature>
<dbReference type="RefSeq" id="WP_143440946.1">
    <property type="nucleotide sequence ID" value="NZ_BLRI01000049.1"/>
</dbReference>
<sequence>MSIFALSILTTDNINLKQRIGSLQGRVVFGEKVFLVQAIGQYHIRGKALELEITDLIRNNQKLHLSQNARTTQNIPPNLWIRKGSLLHFSCENADEIAKILGVSSEEYKQLENSTDCANATSNASTENNKPSGVGAGIDKQGVIGVDGSSGTSSYTDGNVGGFNNNSFQNSSSGSSNDGSSLQNFSNGGSLNNGIYPLPLPTESGGNNSNTDSGIPSSSATDSTNLPYSMQYCKVPEFDAATNQFKLFVIGKDGTCQEMNAYRDDTKCSYRYDFEKGKAIKQTQFYYVDKENKTQYIGGCVDLHGAQYAMQLYKDDSKCTLSQTSDKGYGMGQSQSFQTQIVFRGMDNLLHVAIDCADYARVQDRIVRYEKNSNTKQMTPIVDQYYEDPITKKQVILNRGVESKLSSQYQEYACGKWVYDDAKLQAYRPTMLKSYDAINGVYVEVTPCDFESGIKSGKITVPYAKLPATETTLDTKTTSHQFFLTLAREHSGVCYNVRQHNCPIIDSNANQAWASTYVTTTTEIKQPYQRPAQDGETPTIYTITTQTNAIKRSTQVSDASIGLSDLYMQFVEVQEGYYKDNTIKTSEKFLKWQQASVRPGNGSCEQLEMVGDYMGSRVKEWVPNMYTRCSRHGQYVYDSTW</sequence>
<feature type="compositionally biased region" description="Low complexity" evidence="1">
    <location>
        <begin position="146"/>
        <end position="184"/>
    </location>
</feature>
<feature type="compositionally biased region" description="Low complexity" evidence="1">
    <location>
        <begin position="118"/>
        <end position="129"/>
    </location>
</feature>